<dbReference type="GO" id="GO:0048046">
    <property type="term" value="C:apoplast"/>
    <property type="evidence" value="ECO:0007669"/>
    <property type="project" value="UniProtKB-SubCell"/>
</dbReference>
<dbReference type="PANTHER" id="PTHR31279">
    <property type="entry name" value="PROTEIN EXORDIUM-LIKE 5"/>
    <property type="match status" value="1"/>
</dbReference>
<feature type="region of interest" description="Disordered" evidence="6">
    <location>
        <begin position="353"/>
        <end position="372"/>
    </location>
</feature>
<evidence type="ECO:0000313" key="7">
    <source>
        <dbReference type="EMBL" id="KAK9143345.1"/>
    </source>
</evidence>
<sequence length="389" mass="43132">MIYRVWAGRDSRVAGKLGAERRRNGTANGGQQREASERRAAAMGTWQVAAAEWHKERDHGSDKAWHGRRRRRQSGVGGRETGEEETGGAAAAREGGEETGWGWGGREAGFNLHECLNMLINGAIQQISASDVLAISEIVSAVWSPESMDGLLTDRSGFERLEQEDHGDQPIMEELKKRADADNNDKSLKAYYECLSRNVVHGSDNHENGKSELVHRLRLVAHCPPLHRPDQPKHLRTLILGQEKNDRFYSHGKSLTRLSIQNVIKSAVTSRTKSLPINPKSSLHLLLTSADVAVQDFGGQVCGFHYFTFPSIVGYTLPYAWVGNSATQCPGSCAYPFAVPTYIPGLKPKRATEWRHRSGRHGERDRARDCGAESFSERVVRRAGSQLSD</sequence>
<name>A0AAP0K124_9MAGN</name>
<keyword evidence="8" id="KW-1185">Reference proteome</keyword>
<evidence type="ECO:0000256" key="3">
    <source>
        <dbReference type="ARBA" id="ARBA00022525"/>
    </source>
</evidence>
<gene>
    <name evidence="7" type="ORF">Syun_012745</name>
</gene>
<evidence type="ECO:0000256" key="4">
    <source>
        <dbReference type="ARBA" id="ARBA00022729"/>
    </source>
</evidence>
<keyword evidence="4" id="KW-0732">Signal</keyword>
<comment type="caution">
    <text evidence="7">The sequence shown here is derived from an EMBL/GenBank/DDBJ whole genome shotgun (WGS) entry which is preliminary data.</text>
</comment>
<proteinExistence type="inferred from homology"/>
<dbReference type="InterPro" id="IPR006766">
    <property type="entry name" value="EXORDIUM-like"/>
</dbReference>
<keyword evidence="2" id="KW-0052">Apoplast</keyword>
<dbReference type="Pfam" id="PF04674">
    <property type="entry name" value="Phi_1"/>
    <property type="match status" value="1"/>
</dbReference>
<evidence type="ECO:0000256" key="1">
    <source>
        <dbReference type="ARBA" id="ARBA00004271"/>
    </source>
</evidence>
<dbReference type="EMBL" id="JBBNAF010000005">
    <property type="protein sequence ID" value="KAK9143345.1"/>
    <property type="molecule type" value="Genomic_DNA"/>
</dbReference>
<dbReference type="AlphaFoldDB" id="A0AAP0K124"/>
<protein>
    <submittedName>
        <fullName evidence="7">Uncharacterized protein</fullName>
    </submittedName>
</protein>
<comment type="subcellular location">
    <subcellularLocation>
        <location evidence="1">Secreted</location>
        <location evidence="1">Extracellular space</location>
        <location evidence="1">Apoplast</location>
    </subcellularLocation>
</comment>
<dbReference type="Proteomes" id="UP001420932">
    <property type="component" value="Unassembled WGS sequence"/>
</dbReference>
<reference evidence="7 8" key="1">
    <citation type="submission" date="2024-01" db="EMBL/GenBank/DDBJ databases">
        <title>Genome assemblies of Stephania.</title>
        <authorList>
            <person name="Yang L."/>
        </authorList>
    </citation>
    <scope>NUCLEOTIDE SEQUENCE [LARGE SCALE GENOMIC DNA]</scope>
    <source>
        <strain evidence="7">YNDBR</strain>
        <tissue evidence="7">Leaf</tissue>
    </source>
</reference>
<organism evidence="7 8">
    <name type="scientific">Stephania yunnanensis</name>
    <dbReference type="NCBI Taxonomy" id="152371"/>
    <lineage>
        <taxon>Eukaryota</taxon>
        <taxon>Viridiplantae</taxon>
        <taxon>Streptophyta</taxon>
        <taxon>Embryophyta</taxon>
        <taxon>Tracheophyta</taxon>
        <taxon>Spermatophyta</taxon>
        <taxon>Magnoliopsida</taxon>
        <taxon>Ranunculales</taxon>
        <taxon>Menispermaceae</taxon>
        <taxon>Menispermoideae</taxon>
        <taxon>Cissampelideae</taxon>
        <taxon>Stephania</taxon>
    </lineage>
</organism>
<evidence type="ECO:0000256" key="6">
    <source>
        <dbReference type="SAM" id="MobiDB-lite"/>
    </source>
</evidence>
<comment type="similarity">
    <text evidence="5">Belongs to the EXORDIUM family.</text>
</comment>
<feature type="region of interest" description="Disordered" evidence="6">
    <location>
        <begin position="17"/>
        <end position="38"/>
    </location>
</feature>
<feature type="compositionally biased region" description="Basic and acidic residues" evidence="6">
    <location>
        <begin position="52"/>
        <end position="65"/>
    </location>
</feature>
<evidence type="ECO:0000256" key="5">
    <source>
        <dbReference type="ARBA" id="ARBA00023591"/>
    </source>
</evidence>
<accession>A0AAP0K124</accession>
<evidence type="ECO:0000256" key="2">
    <source>
        <dbReference type="ARBA" id="ARBA00022523"/>
    </source>
</evidence>
<keyword evidence="3" id="KW-0964">Secreted</keyword>
<dbReference type="PANTHER" id="PTHR31279:SF7">
    <property type="entry name" value="PROTEIN EXORDIUM-LIKE 3"/>
    <property type="match status" value="1"/>
</dbReference>
<feature type="region of interest" description="Disordered" evidence="6">
    <location>
        <begin position="52"/>
        <end position="102"/>
    </location>
</feature>
<evidence type="ECO:0000313" key="8">
    <source>
        <dbReference type="Proteomes" id="UP001420932"/>
    </source>
</evidence>